<protein>
    <recommendedName>
        <fullName evidence="6">WD_REPEATS_REGION domain-containing protein</fullName>
    </recommendedName>
</protein>
<dbReference type="PROSITE" id="PS00678">
    <property type="entry name" value="WD_REPEATS_1"/>
    <property type="match status" value="1"/>
</dbReference>
<dbReference type="PROSITE" id="PS50294">
    <property type="entry name" value="WD_REPEATS_REGION"/>
    <property type="match status" value="1"/>
</dbReference>
<dbReference type="AlphaFoldDB" id="A0A813FIC3"/>
<evidence type="ECO:0000256" key="2">
    <source>
        <dbReference type="ARBA" id="ARBA00022737"/>
    </source>
</evidence>
<evidence type="ECO:0000256" key="3">
    <source>
        <dbReference type="PROSITE-ProRule" id="PRU00221"/>
    </source>
</evidence>
<name>A0A813FIC3_POLGL</name>
<dbReference type="Gene3D" id="2.130.10.10">
    <property type="entry name" value="YVTN repeat-like/Quinoprotein amine dehydrogenase"/>
    <property type="match status" value="1"/>
</dbReference>
<dbReference type="GO" id="GO:1990234">
    <property type="term" value="C:transferase complex"/>
    <property type="evidence" value="ECO:0007669"/>
    <property type="project" value="UniProtKB-ARBA"/>
</dbReference>
<gene>
    <name evidence="4" type="ORF">PGLA1383_LOCUS30311</name>
</gene>
<proteinExistence type="predicted"/>
<evidence type="ECO:0000256" key="1">
    <source>
        <dbReference type="ARBA" id="ARBA00022574"/>
    </source>
</evidence>
<reference evidence="4" key="1">
    <citation type="submission" date="2021-02" db="EMBL/GenBank/DDBJ databases">
        <authorList>
            <person name="Dougan E. K."/>
            <person name="Rhodes N."/>
            <person name="Thang M."/>
            <person name="Chan C."/>
        </authorList>
    </citation>
    <scope>NUCLEOTIDE SEQUENCE</scope>
</reference>
<dbReference type="PANTHER" id="PTHR22847">
    <property type="entry name" value="WD40 REPEAT PROTEIN"/>
    <property type="match status" value="1"/>
</dbReference>
<dbReference type="SMART" id="SM00320">
    <property type="entry name" value="WD40"/>
    <property type="match status" value="2"/>
</dbReference>
<dbReference type="InterPro" id="IPR015943">
    <property type="entry name" value="WD40/YVTN_repeat-like_dom_sf"/>
</dbReference>
<keyword evidence="2" id="KW-0677">Repeat</keyword>
<dbReference type="OrthoDB" id="435160at2759"/>
<dbReference type="PANTHER" id="PTHR22847:SF637">
    <property type="entry name" value="WD REPEAT DOMAIN 5B"/>
    <property type="match status" value="1"/>
</dbReference>
<dbReference type="EMBL" id="CAJNNV010025127">
    <property type="protein sequence ID" value="CAE8612517.1"/>
    <property type="molecule type" value="Genomic_DNA"/>
</dbReference>
<comment type="caution">
    <text evidence="4">The sequence shown here is derived from an EMBL/GenBank/DDBJ whole genome shotgun (WGS) entry which is preliminary data.</text>
</comment>
<dbReference type="PROSITE" id="PS50082">
    <property type="entry name" value="WD_REPEATS_2"/>
    <property type="match status" value="1"/>
</dbReference>
<dbReference type="Proteomes" id="UP000654075">
    <property type="component" value="Unassembled WGS sequence"/>
</dbReference>
<feature type="repeat" description="WD" evidence="3">
    <location>
        <begin position="196"/>
        <end position="237"/>
    </location>
</feature>
<accession>A0A813FIC3</accession>
<evidence type="ECO:0008006" key="6">
    <source>
        <dbReference type="Google" id="ProtNLM"/>
    </source>
</evidence>
<keyword evidence="5" id="KW-1185">Reference proteome</keyword>
<evidence type="ECO:0000313" key="5">
    <source>
        <dbReference type="Proteomes" id="UP000654075"/>
    </source>
</evidence>
<dbReference type="SUPFAM" id="SSF50978">
    <property type="entry name" value="WD40 repeat-like"/>
    <property type="match status" value="1"/>
</dbReference>
<evidence type="ECO:0000313" key="4">
    <source>
        <dbReference type="EMBL" id="CAE8612517.1"/>
    </source>
</evidence>
<feature type="non-terminal residue" evidence="4">
    <location>
        <position position="1"/>
    </location>
</feature>
<dbReference type="InterPro" id="IPR001680">
    <property type="entry name" value="WD40_rpt"/>
</dbReference>
<organism evidence="4 5">
    <name type="scientific">Polarella glacialis</name>
    <name type="common">Dinoflagellate</name>
    <dbReference type="NCBI Taxonomy" id="89957"/>
    <lineage>
        <taxon>Eukaryota</taxon>
        <taxon>Sar</taxon>
        <taxon>Alveolata</taxon>
        <taxon>Dinophyceae</taxon>
        <taxon>Suessiales</taxon>
        <taxon>Suessiaceae</taxon>
        <taxon>Polarella</taxon>
    </lineage>
</organism>
<dbReference type="Pfam" id="PF00400">
    <property type="entry name" value="WD40"/>
    <property type="match status" value="2"/>
</dbReference>
<sequence length="783" mass="84627">LASCFPPRVLACGRSVFSGGQQGAHDLQTEPLLVVDEVAKVRTELSQLRQAVNQHRWSKWEADKEGLLNVEVAMLSGRTWCFALGELATGAEVRERVAELVGNDPSSGSSRRLSSFELAEFGLLCGGIPVADNEVLLQTRRAEMLGPLPQLQLVRMFRPRILTSSSDCVLKLWGGVGSSSTGGAGGGEALTCLQTLRGHGDGVMCFAVDWEACYALSSAHDCSLRLWDLEHGICVKTMESPGHSAFCLAFDHGARRALSGSWDSKLKLWLLEPGYGTAGASYRVHCLQNVGRVLLKCLPSQSKVTLQVEGLVPMPAGHLQIGCHYAVCAAQLVSNTLHAIADDICSCSDTTVQGQTLHTLHLGSEIGSFAPATKHAVVHKSTTDVAQITCDRHRHYHANTTAAEYVREVIMSMPLLLTAASPDQPRQICQNNADQCTADCGKLRLPRGQKTKKLAFAQKKDKSNTTAAEYVREVFMSMPLLITAASPDQPCQICQNNADHSALLLAALKLMRLSNADVLLFESSSATQQDKQLHEIIQAFRLVTGANLGDTVNDQQNLVPLCRQKWFAAITSGDINSPDLSGWPATSGPKLKQALECVEVNAGCLLVGASTCEDQRFDNSACTQTGAQPRVCRNNPSINQKNDKQPAVKTPKLLRQGQKTREEAMEPTIETDCSGTVQQVLECVVIDTGCPLVCAGTCEDQRSDTTALTQLSQKTREEAIEPTKEGSLCEEVDHAASEPQEKPSDTDAGTCLATLEGHRGMVKSALHWPTLRAVRGAFDERLV</sequence>
<dbReference type="InterPro" id="IPR019775">
    <property type="entry name" value="WD40_repeat_CS"/>
</dbReference>
<keyword evidence="1 3" id="KW-0853">WD repeat</keyword>
<dbReference type="InterPro" id="IPR036322">
    <property type="entry name" value="WD40_repeat_dom_sf"/>
</dbReference>